<dbReference type="InterPro" id="IPR036070">
    <property type="entry name" value="Nop_dom_sf"/>
</dbReference>
<dbReference type="GO" id="GO:0000244">
    <property type="term" value="P:spliceosomal tri-snRNP complex assembly"/>
    <property type="evidence" value="ECO:0007669"/>
    <property type="project" value="InterPro"/>
</dbReference>
<gene>
    <name evidence="11" type="ORF">DMC30DRAFT_385981</name>
</gene>
<dbReference type="InterPro" id="IPR019175">
    <property type="entry name" value="Prp31_C"/>
</dbReference>
<comment type="subcellular location">
    <subcellularLocation>
        <location evidence="1">Nucleus</location>
    </subcellularLocation>
</comment>
<dbReference type="InterPro" id="IPR042239">
    <property type="entry name" value="Nop_C"/>
</dbReference>
<dbReference type="Pfam" id="PF01798">
    <property type="entry name" value="Nop"/>
    <property type="match status" value="1"/>
</dbReference>
<evidence type="ECO:0000313" key="11">
    <source>
        <dbReference type="EMBL" id="TNY24666.1"/>
    </source>
</evidence>
<organism evidence="11 12">
    <name type="scientific">Rhodotorula diobovata</name>
    <dbReference type="NCBI Taxonomy" id="5288"/>
    <lineage>
        <taxon>Eukaryota</taxon>
        <taxon>Fungi</taxon>
        <taxon>Dikarya</taxon>
        <taxon>Basidiomycota</taxon>
        <taxon>Pucciniomycotina</taxon>
        <taxon>Microbotryomycetes</taxon>
        <taxon>Sporidiobolales</taxon>
        <taxon>Sporidiobolaceae</taxon>
        <taxon>Rhodotorula</taxon>
    </lineage>
</organism>
<evidence type="ECO:0000256" key="8">
    <source>
        <dbReference type="ARBA" id="ARBA00023274"/>
    </source>
</evidence>
<evidence type="ECO:0000256" key="7">
    <source>
        <dbReference type="ARBA" id="ARBA00023242"/>
    </source>
</evidence>
<dbReference type="GO" id="GO:0071011">
    <property type="term" value="C:precatalytic spliceosome"/>
    <property type="evidence" value="ECO:0007669"/>
    <property type="project" value="TreeGrafter"/>
</dbReference>
<dbReference type="InterPro" id="IPR012976">
    <property type="entry name" value="NOSIC"/>
</dbReference>
<keyword evidence="12" id="KW-1185">Reference proteome</keyword>
<evidence type="ECO:0000259" key="10">
    <source>
        <dbReference type="PROSITE" id="PS51358"/>
    </source>
</evidence>
<feature type="compositionally biased region" description="Acidic residues" evidence="9">
    <location>
        <begin position="8"/>
        <end position="26"/>
    </location>
</feature>
<evidence type="ECO:0000313" key="12">
    <source>
        <dbReference type="Proteomes" id="UP000311382"/>
    </source>
</evidence>
<dbReference type="SUPFAM" id="SSF89124">
    <property type="entry name" value="Nop domain"/>
    <property type="match status" value="1"/>
</dbReference>
<evidence type="ECO:0000256" key="3">
    <source>
        <dbReference type="ARBA" id="ARBA00022664"/>
    </source>
</evidence>
<keyword evidence="7" id="KW-0539">Nucleus</keyword>
<dbReference type="GO" id="GO:0005687">
    <property type="term" value="C:U4 snRNP"/>
    <property type="evidence" value="ECO:0007669"/>
    <property type="project" value="TreeGrafter"/>
</dbReference>
<evidence type="ECO:0000256" key="5">
    <source>
        <dbReference type="ARBA" id="ARBA00022884"/>
    </source>
</evidence>
<evidence type="ECO:0000256" key="4">
    <source>
        <dbReference type="ARBA" id="ARBA00022728"/>
    </source>
</evidence>
<sequence length="549" mass="58108">MTSLADELMNDLDDLGSGSEVDDELDNAMAGPSGSTNTGGAEGADGAPADDGDDGEAGDEALLGGVPGEVHVPEGGVRPADEVDPDEVNAMDLAGVAEVGKVARLQGSRTMREVLQKIEYYRQNPDPNLASDQDSSEYMLIVQANNLSVEIDNEMLVVHKFIRDHYLPRFPELDSLVSSPLPYCRVILALGNGPELQGDIAGILPSGSVMAVKVTAATTKGQQLSETEWNVVKGAVDMMFNLDQSKRTILEYVESRITLLAPNISAIVGTQTATKILGIAGGLQGLVRIPHSNIYLLGAVKRANTGFSTAAHSVDRLHTGFIYQCPLVQQTRAEDRMKAQRKIGAKVALAARVDMAKSAPTGSFGEEMKGKLESEMERLARPAPSKVVKALPRPDAQKKNRRGGKRARKAKEAYAQTELRKLQNRLKFGEAEEEVGAYDDVQGMGMIGSSSGRVRANVAEARSKAKLSKSAKGRLASIKPVSGTATSGLATSLAFTPVQGLELVDPSKMRSKVDEANAKWFAEGAFTHVPKGGGIGKPSAGGSGTGTSK</sequence>
<feature type="region of interest" description="Disordered" evidence="9">
    <location>
        <begin position="379"/>
        <end position="413"/>
    </location>
</feature>
<dbReference type="InterPro" id="IPR027105">
    <property type="entry name" value="Prp31"/>
</dbReference>
<dbReference type="FunFam" id="1.10.287.4070:FF:000003">
    <property type="entry name" value="U4/U6 small nuclear ribonucleoprotein PRP31"/>
    <property type="match status" value="1"/>
</dbReference>
<dbReference type="PROSITE" id="PS51358">
    <property type="entry name" value="NOP"/>
    <property type="match status" value="1"/>
</dbReference>
<feature type="compositionally biased region" description="Gly residues" evidence="9">
    <location>
        <begin position="531"/>
        <end position="549"/>
    </location>
</feature>
<feature type="domain" description="Nop" evidence="10">
    <location>
        <begin position="260"/>
        <end position="381"/>
    </location>
</feature>
<evidence type="ECO:0000256" key="1">
    <source>
        <dbReference type="ARBA" id="ARBA00004123"/>
    </source>
</evidence>
<keyword evidence="6" id="KW-0508">mRNA splicing</keyword>
<name>A0A5C5G8C2_9BASI</name>
<feature type="region of interest" description="Disordered" evidence="9">
    <location>
        <begin position="1"/>
        <end position="83"/>
    </location>
</feature>
<accession>A0A5C5G8C2</accession>
<keyword evidence="3" id="KW-0507">mRNA processing</keyword>
<comment type="caution">
    <text evidence="11">The sequence shown here is derived from an EMBL/GenBank/DDBJ whole genome shotgun (WGS) entry which is preliminary data.</text>
</comment>
<comment type="similarity">
    <text evidence="2">Belongs to the PRP31 family.</text>
</comment>
<keyword evidence="5" id="KW-0694">RNA-binding</keyword>
<dbReference type="InterPro" id="IPR002687">
    <property type="entry name" value="Nop_dom"/>
</dbReference>
<dbReference type="Pfam" id="PF09785">
    <property type="entry name" value="Prp31_C"/>
    <property type="match status" value="1"/>
</dbReference>
<dbReference type="PANTHER" id="PTHR13904:SF0">
    <property type="entry name" value="U4_U6 SMALL NUCLEAR RIBONUCLEOPROTEIN PRP31"/>
    <property type="match status" value="1"/>
</dbReference>
<dbReference type="Gene3D" id="1.10.287.4070">
    <property type="match status" value="1"/>
</dbReference>
<dbReference type="GO" id="GO:0003723">
    <property type="term" value="F:RNA binding"/>
    <property type="evidence" value="ECO:0007669"/>
    <property type="project" value="UniProtKB-KW"/>
</dbReference>
<feature type="region of interest" description="Disordered" evidence="9">
    <location>
        <begin position="530"/>
        <end position="549"/>
    </location>
</feature>
<dbReference type="GO" id="GO:0046540">
    <property type="term" value="C:U4/U6 x U5 tri-snRNP complex"/>
    <property type="evidence" value="ECO:0007669"/>
    <property type="project" value="InterPro"/>
</dbReference>
<dbReference type="SMART" id="SM00931">
    <property type="entry name" value="NOSIC"/>
    <property type="match status" value="1"/>
</dbReference>
<dbReference type="PANTHER" id="PTHR13904">
    <property type="entry name" value="PRE-MRNA SPLICING FACTOR PRP31"/>
    <property type="match status" value="1"/>
</dbReference>
<dbReference type="OrthoDB" id="4771285at2759"/>
<feature type="compositionally biased region" description="Acidic residues" evidence="9">
    <location>
        <begin position="48"/>
        <end position="59"/>
    </location>
</feature>
<dbReference type="STRING" id="5288.A0A5C5G8C2"/>
<dbReference type="Gene3D" id="1.10.246.90">
    <property type="entry name" value="Nop domain"/>
    <property type="match status" value="1"/>
</dbReference>
<feature type="compositionally biased region" description="Low complexity" evidence="9">
    <location>
        <begin position="60"/>
        <end position="77"/>
    </location>
</feature>
<evidence type="ECO:0000256" key="9">
    <source>
        <dbReference type="SAM" id="MobiDB-lite"/>
    </source>
</evidence>
<feature type="compositionally biased region" description="Basic residues" evidence="9">
    <location>
        <begin position="399"/>
        <end position="409"/>
    </location>
</feature>
<dbReference type="AlphaFoldDB" id="A0A5C5G8C2"/>
<keyword evidence="8" id="KW-0687">Ribonucleoprotein</keyword>
<dbReference type="EMBL" id="SOZI01000001">
    <property type="protein sequence ID" value="TNY24666.1"/>
    <property type="molecule type" value="Genomic_DNA"/>
</dbReference>
<evidence type="ECO:0000256" key="6">
    <source>
        <dbReference type="ARBA" id="ARBA00023187"/>
    </source>
</evidence>
<protein>
    <submittedName>
        <fullName evidence="11">Nop domain-containing protein</fullName>
    </submittedName>
</protein>
<dbReference type="Proteomes" id="UP000311382">
    <property type="component" value="Unassembled WGS sequence"/>
</dbReference>
<proteinExistence type="inferred from homology"/>
<evidence type="ECO:0000256" key="2">
    <source>
        <dbReference type="ARBA" id="ARBA00005572"/>
    </source>
</evidence>
<reference evidence="11 12" key="1">
    <citation type="submission" date="2019-03" db="EMBL/GenBank/DDBJ databases">
        <title>Rhodosporidium diobovatum UCD-FST 08-225 genome sequencing, assembly, and annotation.</title>
        <authorList>
            <person name="Fakankun I.U."/>
            <person name="Fristensky B."/>
            <person name="Levin D.B."/>
        </authorList>
    </citation>
    <scope>NUCLEOTIDE SEQUENCE [LARGE SCALE GENOMIC DNA]</scope>
    <source>
        <strain evidence="11 12">UCD-FST 08-225</strain>
    </source>
</reference>
<keyword evidence="4" id="KW-0747">Spliceosome</keyword>